<accession>A0A976M927</accession>
<feature type="transmembrane region" description="Helical" evidence="5">
    <location>
        <begin position="83"/>
        <end position="103"/>
    </location>
</feature>
<comment type="subcellular location">
    <subcellularLocation>
        <location evidence="1">Membrane</location>
        <topology evidence="1">Multi-pass membrane protein</topology>
    </subcellularLocation>
</comment>
<evidence type="ECO:0000256" key="5">
    <source>
        <dbReference type="SAM" id="Phobius"/>
    </source>
</evidence>
<dbReference type="Pfam" id="PF03006">
    <property type="entry name" value="HlyIII"/>
    <property type="match status" value="1"/>
</dbReference>
<evidence type="ECO:0000256" key="4">
    <source>
        <dbReference type="ARBA" id="ARBA00023136"/>
    </source>
</evidence>
<dbReference type="AlphaFoldDB" id="A0A976M927"/>
<keyword evidence="2 5" id="KW-0812">Transmembrane</keyword>
<gene>
    <name evidence="6" type="ORF">MACJ_002757</name>
</gene>
<reference evidence="6" key="1">
    <citation type="submission" date="2022-07" db="EMBL/GenBank/DDBJ databases">
        <title>Evaluation of T. orientalis genome assembly methods using nanopore sequencing and analysis of variation between genomes.</title>
        <authorList>
            <person name="Yam J."/>
            <person name="Micallef M.L."/>
            <person name="Liu M."/>
            <person name="Djordjevic S.P."/>
            <person name="Bogema D.R."/>
            <person name="Jenkins C."/>
        </authorList>
    </citation>
    <scope>NUCLEOTIDE SEQUENCE</scope>
    <source>
        <strain evidence="6">Fish Creek</strain>
    </source>
</reference>
<feature type="transmembrane region" description="Helical" evidence="5">
    <location>
        <begin position="109"/>
        <end position="131"/>
    </location>
</feature>
<name>A0A976M927_THEOR</name>
<dbReference type="EMBL" id="CP056067">
    <property type="protein sequence ID" value="UKJ89506.1"/>
    <property type="molecule type" value="Genomic_DNA"/>
</dbReference>
<dbReference type="GO" id="GO:0016020">
    <property type="term" value="C:membrane"/>
    <property type="evidence" value="ECO:0007669"/>
    <property type="project" value="UniProtKB-SubCell"/>
</dbReference>
<keyword evidence="4 5" id="KW-0472">Membrane</keyword>
<feature type="transmembrane region" description="Helical" evidence="5">
    <location>
        <begin position="50"/>
        <end position="71"/>
    </location>
</feature>
<evidence type="ECO:0000313" key="7">
    <source>
        <dbReference type="Proteomes" id="UP000244803"/>
    </source>
</evidence>
<organism evidence="6 7">
    <name type="scientific">Theileria orientalis</name>
    <dbReference type="NCBI Taxonomy" id="68886"/>
    <lineage>
        <taxon>Eukaryota</taxon>
        <taxon>Sar</taxon>
        <taxon>Alveolata</taxon>
        <taxon>Apicomplexa</taxon>
        <taxon>Aconoidasida</taxon>
        <taxon>Piroplasmida</taxon>
        <taxon>Theileriidae</taxon>
        <taxon>Theileria</taxon>
    </lineage>
</organism>
<feature type="transmembrane region" description="Helical" evidence="5">
    <location>
        <begin position="165"/>
        <end position="186"/>
    </location>
</feature>
<evidence type="ECO:0000313" key="6">
    <source>
        <dbReference type="EMBL" id="UKJ89506.1"/>
    </source>
</evidence>
<evidence type="ECO:0000256" key="1">
    <source>
        <dbReference type="ARBA" id="ARBA00004141"/>
    </source>
</evidence>
<dbReference type="OrthoDB" id="10333314at2759"/>
<keyword evidence="3 5" id="KW-1133">Transmembrane helix</keyword>
<evidence type="ECO:0000256" key="3">
    <source>
        <dbReference type="ARBA" id="ARBA00022989"/>
    </source>
</evidence>
<dbReference type="InterPro" id="IPR004254">
    <property type="entry name" value="AdipoR/HlyIII-related"/>
</dbReference>
<protein>
    <submittedName>
        <fullName evidence="6">Uncharacterized protein</fullName>
    </submittedName>
</protein>
<sequence length="225" mass="25533">MLKRILSNFSENKRDVPLLRGRIHYLLVIYLPTLLKNAKDDNIPLETRYALVIFMICITLNIVGNSLLHSNQLYKYRSAYKRIDIASIFLVSTGEMFPMYVHYMKNDSAMAVMASIHWLMAFSGVFGSLVFDYCSVSVDVRSVIFFVTSSPNMYLLYRMYMCGHYLPLCCLVVAYSLAALGTIILCKAKPQPLKGVFESHELFHAICVLVCGMVVLANILIIRSS</sequence>
<dbReference type="Proteomes" id="UP000244803">
    <property type="component" value="Chromosome 4"/>
</dbReference>
<evidence type="ECO:0000256" key="2">
    <source>
        <dbReference type="ARBA" id="ARBA00022692"/>
    </source>
</evidence>
<proteinExistence type="predicted"/>
<feature type="transmembrane region" description="Helical" evidence="5">
    <location>
        <begin position="202"/>
        <end position="222"/>
    </location>
</feature>